<evidence type="ECO:0000313" key="5">
    <source>
        <dbReference type="Proteomes" id="UP001207626"/>
    </source>
</evidence>
<evidence type="ECO:0000256" key="3">
    <source>
        <dbReference type="SAM" id="SignalP"/>
    </source>
</evidence>
<name>A0ABT4DPG6_9BACL</name>
<protein>
    <submittedName>
        <fullName evidence="4">Uncharacterized protein</fullName>
    </submittedName>
</protein>
<evidence type="ECO:0000256" key="2">
    <source>
        <dbReference type="SAM" id="Phobius"/>
    </source>
</evidence>
<gene>
    <name evidence="4" type="ORF">M5X09_06065</name>
</gene>
<keyword evidence="2" id="KW-0812">Transmembrane</keyword>
<feature type="signal peptide" evidence="3">
    <location>
        <begin position="1"/>
        <end position="33"/>
    </location>
</feature>
<evidence type="ECO:0000256" key="1">
    <source>
        <dbReference type="SAM" id="MobiDB-lite"/>
    </source>
</evidence>
<dbReference type="EMBL" id="JAMDLW010000006">
    <property type="protein sequence ID" value="MCY9519249.1"/>
    <property type="molecule type" value="Genomic_DNA"/>
</dbReference>
<dbReference type="Proteomes" id="UP001207626">
    <property type="component" value="Unassembled WGS sequence"/>
</dbReference>
<evidence type="ECO:0000313" key="4">
    <source>
        <dbReference type="EMBL" id="MCY9519249.1"/>
    </source>
</evidence>
<feature type="region of interest" description="Disordered" evidence="1">
    <location>
        <begin position="55"/>
        <end position="76"/>
    </location>
</feature>
<keyword evidence="5" id="KW-1185">Reference proteome</keyword>
<keyword evidence="3" id="KW-0732">Signal</keyword>
<organism evidence="4 5">
    <name type="scientific">Paenibacillus apiarius</name>
    <dbReference type="NCBI Taxonomy" id="46240"/>
    <lineage>
        <taxon>Bacteria</taxon>
        <taxon>Bacillati</taxon>
        <taxon>Bacillota</taxon>
        <taxon>Bacilli</taxon>
        <taxon>Bacillales</taxon>
        <taxon>Paenibacillaceae</taxon>
        <taxon>Paenibacillus</taxon>
    </lineage>
</organism>
<keyword evidence="2" id="KW-0472">Membrane</keyword>
<comment type="caution">
    <text evidence="4">The sequence shown here is derived from an EMBL/GenBank/DDBJ whole genome shotgun (WGS) entry which is preliminary data.</text>
</comment>
<feature type="compositionally biased region" description="Basic and acidic residues" evidence="1">
    <location>
        <begin position="55"/>
        <end position="67"/>
    </location>
</feature>
<proteinExistence type="predicted"/>
<feature type="transmembrane region" description="Helical" evidence="2">
    <location>
        <begin position="113"/>
        <end position="134"/>
    </location>
</feature>
<feature type="chain" id="PRO_5046350424" evidence="3">
    <location>
        <begin position="34"/>
        <end position="144"/>
    </location>
</feature>
<reference evidence="4 5" key="1">
    <citation type="submission" date="2022-05" db="EMBL/GenBank/DDBJ databases">
        <title>Genome Sequencing of Bee-Associated Microbes.</title>
        <authorList>
            <person name="Dunlap C."/>
        </authorList>
    </citation>
    <scope>NUCLEOTIDE SEQUENCE [LARGE SCALE GENOMIC DNA]</scope>
    <source>
        <strain evidence="4 5">NRRL NRS-1438</strain>
    </source>
</reference>
<dbReference type="RefSeq" id="WP_087433203.1">
    <property type="nucleotide sequence ID" value="NZ_JAMDLV010000064.1"/>
</dbReference>
<sequence>MQSRQKKGKQAPWLILLLFFSMMFLVPSPSAHAGFLQKLSELPADFEQMKQQYEETRQSLEDAKRQSDAMQQQLQAENESLRQQNEQLLKRIDQWEQKDVEAKLQEKLQFRRIVITVCTGIGLVVLYIILTRVLRIFVWRRTLK</sequence>
<keyword evidence="2" id="KW-1133">Transmembrane helix</keyword>
<accession>A0ABT4DPG6</accession>